<proteinExistence type="predicted"/>
<gene>
    <name evidence="1" type="ORF">A11Q_2310</name>
</gene>
<dbReference type="KEGG" id="bex:A11Q_2310"/>
<dbReference type="eggNOG" id="ENOG502ZAH5">
    <property type="taxonomic scope" value="Bacteria"/>
</dbReference>
<evidence type="ECO:0000313" key="1">
    <source>
        <dbReference type="EMBL" id="AGH96526.1"/>
    </source>
</evidence>
<accession>M4VES0</accession>
<evidence type="ECO:0000313" key="2">
    <source>
        <dbReference type="Proteomes" id="UP000012040"/>
    </source>
</evidence>
<dbReference type="STRING" id="1184267.A11Q_2310"/>
<dbReference type="OrthoDB" id="5287659at2"/>
<reference evidence="1 2" key="1">
    <citation type="journal article" date="2013" name="ISME J.">
        <title>By their genes ye shall know them: genomic signatures of predatory bacteria.</title>
        <authorList>
            <person name="Pasternak Z."/>
            <person name="Pietrokovski S."/>
            <person name="Rotem O."/>
            <person name="Gophna U."/>
            <person name="Lurie-Weinberger M.N."/>
            <person name="Jurkevitch E."/>
        </authorList>
    </citation>
    <scope>NUCLEOTIDE SEQUENCE [LARGE SCALE GENOMIC DNA]</scope>
    <source>
        <strain evidence="1 2">JSS</strain>
    </source>
</reference>
<dbReference type="Proteomes" id="UP000012040">
    <property type="component" value="Chromosome"/>
</dbReference>
<dbReference type="AlphaFoldDB" id="M4VES0"/>
<protein>
    <recommendedName>
        <fullName evidence="3">Lipoprotein</fullName>
    </recommendedName>
</protein>
<name>M4VES0_9BACT</name>
<dbReference type="EMBL" id="CP003537">
    <property type="protein sequence ID" value="AGH96526.1"/>
    <property type="molecule type" value="Genomic_DNA"/>
</dbReference>
<dbReference type="RefSeq" id="WP_015471016.1">
    <property type="nucleotide sequence ID" value="NC_020813.1"/>
</dbReference>
<sequence length="712" mass="77791">MKNLLHVLPSLILSSALISSCVPLKIDTPAPTPAPACTSVVPEVAACSPIDYSSVSTITVSGEAKFQKRSIIRSGNSLFLSGNADLIELPIRFAEVQVLNSSGSLVQCGVTDGTGQLRAFNGSSALTIPTTSGSYVVKVISRTNTTFPSSGASFTTNASVKKDICTNSHHSISKTFTSMGTNVTIPTNDLLATAKENDDVSIPGAAFNILNNLITTYEYLSSSVGTTQNLSCLNPKLDMYWQAGFNPAQYIYPNVSPADVDNVSFYLRGYNELYINGGKLGDVRKADTDHFDDAVVIHEIGHHIESACGKADSPGGAHNGLFRIDPRLAWSEGWGNFLGAHVIRNNFDKIYNNSSAVRTALSGVAINNSTDWNFYLDTSGYAGDAFVTTPRELIRFEMIRDGTDPERVATNYLGYDYHYDKVDGTANPGEGHFREVSIARSLFKISNTCDPATRCVAETTDPSPTTYFSEVWKSFVDLGQGSFPFRSSVRFYERFKAVLAPNPLPAEVTTILTNEAQQPHGDAVYTSTDLNWPSYGIKLVPQSTECKIQFHPRKEPAKAYIQGLDDERSDPRYSNHFYYVDFNTINANTITLSATHLAGSNVDLDLALMPEAYRYPESPCINYNSSYICTAYTKVPDSNSQFIRYSRTNSTATSQTESLVNLATLPKTARYVLNLRAYTAGSAITVSNSTVYEYTLTTNNAGEYLCPDNSNY</sequence>
<dbReference type="PATRIC" id="fig|1184267.3.peg.2342"/>
<keyword evidence="2" id="KW-1185">Reference proteome</keyword>
<dbReference type="PROSITE" id="PS51257">
    <property type="entry name" value="PROKAR_LIPOPROTEIN"/>
    <property type="match status" value="1"/>
</dbReference>
<organism evidence="1 2">
    <name type="scientific">Pseudobdellovibrio exovorus JSS</name>
    <dbReference type="NCBI Taxonomy" id="1184267"/>
    <lineage>
        <taxon>Bacteria</taxon>
        <taxon>Pseudomonadati</taxon>
        <taxon>Bdellovibrionota</taxon>
        <taxon>Bdellovibrionia</taxon>
        <taxon>Bdellovibrionales</taxon>
        <taxon>Pseudobdellovibrionaceae</taxon>
        <taxon>Pseudobdellovibrio</taxon>
    </lineage>
</organism>
<evidence type="ECO:0008006" key="3">
    <source>
        <dbReference type="Google" id="ProtNLM"/>
    </source>
</evidence>
<dbReference type="HOGENOM" id="CLU_424338_0_0_7"/>